<name>A0A382GPG3_9ZZZZ</name>
<feature type="region of interest" description="Disordered" evidence="1">
    <location>
        <begin position="1"/>
        <end position="27"/>
    </location>
</feature>
<gene>
    <name evidence="2" type="ORF">METZ01_LOCUS229880</name>
</gene>
<organism evidence="2">
    <name type="scientific">marine metagenome</name>
    <dbReference type="NCBI Taxonomy" id="408172"/>
    <lineage>
        <taxon>unclassified sequences</taxon>
        <taxon>metagenomes</taxon>
        <taxon>ecological metagenomes</taxon>
    </lineage>
</organism>
<evidence type="ECO:0000313" key="2">
    <source>
        <dbReference type="EMBL" id="SVB77026.1"/>
    </source>
</evidence>
<feature type="non-terminal residue" evidence="2">
    <location>
        <position position="1"/>
    </location>
</feature>
<accession>A0A382GPG3</accession>
<evidence type="ECO:0000256" key="1">
    <source>
        <dbReference type="SAM" id="MobiDB-lite"/>
    </source>
</evidence>
<proteinExistence type="predicted"/>
<sequence>VTTPQRIDRTGRVGENAPRPDGIPKVT</sequence>
<reference evidence="2" key="1">
    <citation type="submission" date="2018-05" db="EMBL/GenBank/DDBJ databases">
        <authorList>
            <person name="Lanie J.A."/>
            <person name="Ng W.-L."/>
            <person name="Kazmierczak K.M."/>
            <person name="Andrzejewski T.M."/>
            <person name="Davidsen T.M."/>
            <person name="Wayne K.J."/>
            <person name="Tettelin H."/>
            <person name="Glass J.I."/>
            <person name="Rusch D."/>
            <person name="Podicherti R."/>
            <person name="Tsui H.-C.T."/>
            <person name="Winkler M.E."/>
        </authorList>
    </citation>
    <scope>NUCLEOTIDE SEQUENCE</scope>
</reference>
<protein>
    <submittedName>
        <fullName evidence="2">Uncharacterized protein</fullName>
    </submittedName>
</protein>
<dbReference type="EMBL" id="UINC01056696">
    <property type="protein sequence ID" value="SVB77026.1"/>
    <property type="molecule type" value="Genomic_DNA"/>
</dbReference>
<feature type="non-terminal residue" evidence="2">
    <location>
        <position position="27"/>
    </location>
</feature>
<feature type="compositionally biased region" description="Basic and acidic residues" evidence="1">
    <location>
        <begin position="1"/>
        <end position="12"/>
    </location>
</feature>
<dbReference type="AlphaFoldDB" id="A0A382GPG3"/>